<feature type="domain" description="NACHT" evidence="2">
    <location>
        <begin position="107"/>
        <end position="226"/>
    </location>
</feature>
<dbReference type="PROSITE" id="PS50837">
    <property type="entry name" value="NACHT"/>
    <property type="match status" value="1"/>
</dbReference>
<proteinExistence type="predicted"/>
<keyword evidence="1" id="KW-0812">Transmembrane</keyword>
<gene>
    <name evidence="3" type="ORF">SAMN05421684_6432</name>
</gene>
<feature type="transmembrane region" description="Helical" evidence="1">
    <location>
        <begin position="938"/>
        <end position="958"/>
    </location>
</feature>
<feature type="transmembrane region" description="Helical" evidence="1">
    <location>
        <begin position="6"/>
        <end position="24"/>
    </location>
</feature>
<dbReference type="AlphaFoldDB" id="A0A1H3TV46"/>
<name>A0A1H3TV46_9ACTN</name>
<dbReference type="EMBL" id="FNQB01000003">
    <property type="protein sequence ID" value="SDZ53982.1"/>
    <property type="molecule type" value="Genomic_DNA"/>
</dbReference>
<accession>A0A1H3TV46</accession>
<dbReference type="PANTHER" id="PTHR46844">
    <property type="entry name" value="SLR5058 PROTEIN"/>
    <property type="match status" value="1"/>
</dbReference>
<dbReference type="STRING" id="137265.SAMN05421684_6432"/>
<protein>
    <submittedName>
        <fullName evidence="3">NACHT domain-containing protein</fullName>
    </submittedName>
</protein>
<dbReference type="SUPFAM" id="SSF52540">
    <property type="entry name" value="P-loop containing nucleoside triphosphate hydrolases"/>
    <property type="match status" value="1"/>
</dbReference>
<reference evidence="4" key="1">
    <citation type="submission" date="2016-10" db="EMBL/GenBank/DDBJ databases">
        <authorList>
            <person name="Varghese N."/>
            <person name="Submissions S."/>
        </authorList>
    </citation>
    <scope>NUCLEOTIDE SEQUENCE [LARGE SCALE GENOMIC DNA]</scope>
    <source>
        <strain evidence="4">DSM 44718</strain>
    </source>
</reference>
<evidence type="ECO:0000313" key="3">
    <source>
        <dbReference type="EMBL" id="SDZ53982.1"/>
    </source>
</evidence>
<dbReference type="RefSeq" id="WP_143049968.1">
    <property type="nucleotide sequence ID" value="NZ_BOND01000024.1"/>
</dbReference>
<dbReference type="OrthoDB" id="135105at2"/>
<evidence type="ECO:0000259" key="2">
    <source>
        <dbReference type="PROSITE" id="PS50837"/>
    </source>
</evidence>
<dbReference type="Pfam" id="PF05729">
    <property type="entry name" value="NACHT"/>
    <property type="match status" value="1"/>
</dbReference>
<dbReference type="InterPro" id="IPR007111">
    <property type="entry name" value="NACHT_NTPase"/>
</dbReference>
<keyword evidence="1" id="KW-1133">Transmembrane helix</keyword>
<dbReference type="InterPro" id="IPR027417">
    <property type="entry name" value="P-loop_NTPase"/>
</dbReference>
<keyword evidence="1" id="KW-0472">Membrane</keyword>
<sequence length="995" mass="108868">MPTLTLLLAGGGAVVIFGFVVWVAQQFLGGVLTFLGEYSARAALTGQRRGIGRRDLKRYAHAVLARDTRQPLGFLANVTVDLDAVYVPLRRSGSDGGDIYHEIREELRTVVLGGAGAGKSMLLRHSLVRWARDPRAHRRVPVLVDLHLYNDADRTLHGLVVDAFARRDVKERRARRFVDGMVENGRLSLFLDGLDEVVTSRRDALVNEIIALAERHPGCQVIVTCRDAVYENALAKAFEHVVEVAEFDEASIRRFLRLWFSQGPSRPGTTAADGAVRAQVDQLMADLRANPRILALARNPLMLTMIATLEADDPGTGPSISRSRAEFYWTVVDHMLRRDSQANRPSGLTRYKRHHKWPALADIAMFAQGAPAGTVDRRGIPEEAALRVVGTLLRRQGRDPREHSEPMLEEIVVRSELLRRVNEDTLIFPHLTLQEYLAAERLGGDPDRLLRHYRANPHRWRESVKLWCGAGRDCTRVVNDLFAGGDDDRLLALECLAEAHEVDGIVANAIIDHFVKLLGFGAAEERRIVAALGTVASDPGPTGKRTLDLVTRLATAQPGDAGRAAALHTLARTYLPSALATLTAMPDDDAARAALTEIGEAAIPALEEQALRGSLAAVDDLATIGTPSAAQALARLCYDAERPAVAAALRIAGLIQSPDIEEHLQRSAPLPPAGVAVLDWVWSPFSTRGDRRLAPLMGRVAALIDSTYVGPRRDRVVDARLALSAVVSAAERISAKPPEQAIHRRLALTSTWMANELGVTIARTPGLADVVRVMERAARDPSDGYELIEARLARQLDLTVRDYLLIAQLSRPLRAAAFDELVNHHRAITRAAWRLATTEGRPPVRLRQFANAVTGVVSTGLMVGTVRSVAMCFDHWTWGPAWLLGWPTTIALFAGMAVLIIDDHLVRSRRIGEALAIALALPAGAGVGVLALATFSGWIGWFATAVLAGLTCIVALVLQIRVDRREREHDNPLRRLLALDGRYTALRTSVIARQN</sequence>
<evidence type="ECO:0000256" key="1">
    <source>
        <dbReference type="SAM" id="Phobius"/>
    </source>
</evidence>
<dbReference type="Proteomes" id="UP000199632">
    <property type="component" value="Unassembled WGS sequence"/>
</dbReference>
<dbReference type="Gene3D" id="3.40.50.300">
    <property type="entry name" value="P-loop containing nucleotide triphosphate hydrolases"/>
    <property type="match status" value="1"/>
</dbReference>
<dbReference type="PANTHER" id="PTHR46844:SF1">
    <property type="entry name" value="SLR5058 PROTEIN"/>
    <property type="match status" value="1"/>
</dbReference>
<keyword evidence="4" id="KW-1185">Reference proteome</keyword>
<evidence type="ECO:0000313" key="4">
    <source>
        <dbReference type="Proteomes" id="UP000199632"/>
    </source>
</evidence>
<feature type="transmembrane region" description="Helical" evidence="1">
    <location>
        <begin position="913"/>
        <end position="932"/>
    </location>
</feature>
<feature type="transmembrane region" description="Helical" evidence="1">
    <location>
        <begin position="882"/>
        <end position="901"/>
    </location>
</feature>
<organism evidence="3 4">
    <name type="scientific">Asanoa ishikariensis</name>
    <dbReference type="NCBI Taxonomy" id="137265"/>
    <lineage>
        <taxon>Bacteria</taxon>
        <taxon>Bacillati</taxon>
        <taxon>Actinomycetota</taxon>
        <taxon>Actinomycetes</taxon>
        <taxon>Micromonosporales</taxon>
        <taxon>Micromonosporaceae</taxon>
        <taxon>Asanoa</taxon>
    </lineage>
</organism>